<evidence type="ECO:0000313" key="5">
    <source>
        <dbReference type="EMBL" id="KAH3699954.1"/>
    </source>
</evidence>
<dbReference type="PROSITE" id="PS50158">
    <property type="entry name" value="ZF_CCHC"/>
    <property type="match status" value="1"/>
</dbReference>
<dbReference type="EMBL" id="JAIWYP010000015">
    <property type="protein sequence ID" value="KAH3699954.1"/>
    <property type="molecule type" value="Genomic_DNA"/>
</dbReference>
<evidence type="ECO:0000313" key="6">
    <source>
        <dbReference type="Proteomes" id="UP000828390"/>
    </source>
</evidence>
<reference evidence="5" key="2">
    <citation type="submission" date="2020-11" db="EMBL/GenBank/DDBJ databases">
        <authorList>
            <person name="McCartney M.A."/>
            <person name="Auch B."/>
            <person name="Kono T."/>
            <person name="Mallez S."/>
            <person name="Becker A."/>
            <person name="Gohl D.M."/>
            <person name="Silverstein K.A.T."/>
            <person name="Koren S."/>
            <person name="Bechman K.B."/>
            <person name="Herman A."/>
            <person name="Abrahante J.E."/>
            <person name="Garbe J."/>
        </authorList>
    </citation>
    <scope>NUCLEOTIDE SEQUENCE</scope>
    <source>
        <strain evidence="5">Duluth1</strain>
        <tissue evidence="5">Whole animal</tissue>
    </source>
</reference>
<feature type="region of interest" description="Disordered" evidence="3">
    <location>
        <begin position="138"/>
        <end position="197"/>
    </location>
</feature>
<sequence length="248" mass="28447">MKMTTRSGEECASLENMDLNSSIRELLVEMREQKREISSLKEEVRGNSLSVRSEVKKLKTEHELKWRYESNKIQHDFNSELHENISQVLWAFENNKQEYARELVNDACEQLKRRNKLIRIADTSEGGWETVRQYEANPVASDSSDESRINRAEARAAKKKKAKSKKSVKPSATVTSGSLPRGGNTFSFPVQQQRSGPMQQLHSFHPHYFKGNAKDGIGPCFACGETTHLRRHCPYTRRIPQLDVPTKQ</sequence>
<keyword evidence="6" id="KW-1185">Reference proteome</keyword>
<keyword evidence="1" id="KW-0863">Zinc-finger</keyword>
<keyword evidence="1" id="KW-0862">Zinc</keyword>
<evidence type="ECO:0000256" key="2">
    <source>
        <dbReference type="SAM" id="Coils"/>
    </source>
</evidence>
<evidence type="ECO:0000256" key="1">
    <source>
        <dbReference type="PROSITE-ProRule" id="PRU00047"/>
    </source>
</evidence>
<feature type="compositionally biased region" description="Polar residues" evidence="3">
    <location>
        <begin position="184"/>
        <end position="197"/>
    </location>
</feature>
<feature type="domain" description="CCHC-type" evidence="4">
    <location>
        <begin position="220"/>
        <end position="234"/>
    </location>
</feature>
<comment type="caution">
    <text evidence="5">The sequence shown here is derived from an EMBL/GenBank/DDBJ whole genome shotgun (WGS) entry which is preliminary data.</text>
</comment>
<gene>
    <name evidence="5" type="ORF">DPMN_074916</name>
</gene>
<dbReference type="GO" id="GO:0003676">
    <property type="term" value="F:nucleic acid binding"/>
    <property type="evidence" value="ECO:0007669"/>
    <property type="project" value="InterPro"/>
</dbReference>
<organism evidence="5 6">
    <name type="scientific">Dreissena polymorpha</name>
    <name type="common">Zebra mussel</name>
    <name type="synonym">Mytilus polymorpha</name>
    <dbReference type="NCBI Taxonomy" id="45954"/>
    <lineage>
        <taxon>Eukaryota</taxon>
        <taxon>Metazoa</taxon>
        <taxon>Spiralia</taxon>
        <taxon>Lophotrochozoa</taxon>
        <taxon>Mollusca</taxon>
        <taxon>Bivalvia</taxon>
        <taxon>Autobranchia</taxon>
        <taxon>Heteroconchia</taxon>
        <taxon>Euheterodonta</taxon>
        <taxon>Imparidentia</taxon>
        <taxon>Neoheterodontei</taxon>
        <taxon>Myida</taxon>
        <taxon>Dreissenoidea</taxon>
        <taxon>Dreissenidae</taxon>
        <taxon>Dreissena</taxon>
    </lineage>
</organism>
<accession>A0A9D3YJI4</accession>
<evidence type="ECO:0000256" key="3">
    <source>
        <dbReference type="SAM" id="MobiDB-lite"/>
    </source>
</evidence>
<dbReference type="InterPro" id="IPR001878">
    <property type="entry name" value="Znf_CCHC"/>
</dbReference>
<feature type="coiled-coil region" evidence="2">
    <location>
        <begin position="16"/>
        <end position="43"/>
    </location>
</feature>
<keyword evidence="2" id="KW-0175">Coiled coil</keyword>
<reference evidence="5" key="1">
    <citation type="journal article" date="2019" name="bioRxiv">
        <title>The Genome of the Zebra Mussel, Dreissena polymorpha: A Resource for Invasive Species Research.</title>
        <authorList>
            <person name="McCartney M.A."/>
            <person name="Auch B."/>
            <person name="Kono T."/>
            <person name="Mallez S."/>
            <person name="Zhang Y."/>
            <person name="Obille A."/>
            <person name="Becker A."/>
            <person name="Abrahante J.E."/>
            <person name="Garbe J."/>
            <person name="Badalamenti J.P."/>
            <person name="Herman A."/>
            <person name="Mangelson H."/>
            <person name="Liachko I."/>
            <person name="Sullivan S."/>
            <person name="Sone E.D."/>
            <person name="Koren S."/>
            <person name="Silverstein K.A.T."/>
            <person name="Beckman K.B."/>
            <person name="Gohl D.M."/>
        </authorList>
    </citation>
    <scope>NUCLEOTIDE SEQUENCE</scope>
    <source>
        <strain evidence="5">Duluth1</strain>
        <tissue evidence="5">Whole animal</tissue>
    </source>
</reference>
<dbReference type="AlphaFoldDB" id="A0A9D3YJI4"/>
<name>A0A9D3YJI4_DREPO</name>
<feature type="compositionally biased region" description="Basic and acidic residues" evidence="3">
    <location>
        <begin position="145"/>
        <end position="156"/>
    </location>
</feature>
<proteinExistence type="predicted"/>
<protein>
    <recommendedName>
        <fullName evidence="4">CCHC-type domain-containing protein</fullName>
    </recommendedName>
</protein>
<keyword evidence="1" id="KW-0479">Metal-binding</keyword>
<evidence type="ECO:0000259" key="4">
    <source>
        <dbReference type="PROSITE" id="PS50158"/>
    </source>
</evidence>
<feature type="compositionally biased region" description="Basic residues" evidence="3">
    <location>
        <begin position="157"/>
        <end position="168"/>
    </location>
</feature>
<dbReference type="Proteomes" id="UP000828390">
    <property type="component" value="Unassembled WGS sequence"/>
</dbReference>
<dbReference type="GO" id="GO:0008270">
    <property type="term" value="F:zinc ion binding"/>
    <property type="evidence" value="ECO:0007669"/>
    <property type="project" value="UniProtKB-KW"/>
</dbReference>